<evidence type="ECO:0000313" key="10">
    <source>
        <dbReference type="Proteomes" id="UP000194857"/>
    </source>
</evidence>
<dbReference type="EMBL" id="KT454971">
    <property type="protein sequence ID" value="ALI59320.1"/>
    <property type="molecule type" value="Genomic_DNA"/>
</dbReference>
<dbReference type="Proteomes" id="UP000045039">
    <property type="component" value="Unassembled WGS sequence"/>
</dbReference>
<dbReference type="AlphaFoldDB" id="A0A069QC50"/>
<dbReference type="PATRIC" id="fig|287.1477.peg.2031"/>
<name>A0A069QC50_PSEAI</name>
<sequence length="95" mass="10603">MEKSIKMLFDAFQATFAVSTQMRPDGGALLTLRNGEEIVTRRVVSAAQLADEKRMYWFINAVRRDLALEAGSLPVDVVGTLRRLQERGLPSYMAG</sequence>
<dbReference type="EMBL" id="RBSQ01001151">
    <property type="protein sequence ID" value="RMS47288.1"/>
    <property type="molecule type" value="Genomic_DNA"/>
</dbReference>
<dbReference type="KEGG" id="paeb:NCGM1900_3736"/>
<dbReference type="Pfam" id="PF12021">
    <property type="entry name" value="DUF3509"/>
    <property type="match status" value="1"/>
</dbReference>
<dbReference type="RefSeq" id="WP_003090684.1">
    <property type="nucleotide sequence ID" value="NZ_AP014622.1"/>
</dbReference>
<dbReference type="Proteomes" id="UP000284767">
    <property type="component" value="Unassembled WGS sequence"/>
</dbReference>
<dbReference type="Proteomes" id="UP001297540">
    <property type="component" value="Chromosome"/>
</dbReference>
<evidence type="ECO:0000313" key="2">
    <source>
        <dbReference type="EMBL" id="CRP03912.1"/>
    </source>
</evidence>
<dbReference type="EMBL" id="WOAD01000034">
    <property type="protein sequence ID" value="MUI38741.1"/>
    <property type="molecule type" value="Genomic_DNA"/>
</dbReference>
<dbReference type="EMBL" id="NSNE01000001">
    <property type="protein sequence ID" value="RPM23114.1"/>
    <property type="molecule type" value="Genomic_DNA"/>
</dbReference>
<reference evidence="3 13" key="8">
    <citation type="submission" date="2019-11" db="EMBL/GenBank/DDBJ databases">
        <title>Genomes of ocular Pseudomonas aeruginosa isolates.</title>
        <authorList>
            <person name="Khan M."/>
            <person name="Rice S.A."/>
            <person name="Willcox M.D.P."/>
            <person name="Stapleton F."/>
        </authorList>
    </citation>
    <scope>NUCLEOTIDE SEQUENCE [LARGE SCALE GENOMIC DNA]</scope>
    <source>
        <strain evidence="3 13">PA221</strain>
    </source>
</reference>
<dbReference type="EMBL" id="WXZT01000006">
    <property type="protein sequence ID" value="MZZ13028.1"/>
    <property type="molecule type" value="Genomic_DNA"/>
</dbReference>
<evidence type="ECO:0000313" key="8">
    <source>
        <dbReference type="EMBL" id="WOS80553.1"/>
    </source>
</evidence>
<evidence type="ECO:0000313" key="7">
    <source>
        <dbReference type="EMBL" id="RPM23114.1"/>
    </source>
</evidence>
<dbReference type="EMBL" id="CVVU01000203">
    <property type="protein sequence ID" value="CRP03912.1"/>
    <property type="molecule type" value="Genomic_DNA"/>
</dbReference>
<evidence type="ECO:0000313" key="6">
    <source>
        <dbReference type="EMBL" id="RMS47288.1"/>
    </source>
</evidence>
<proteinExistence type="predicted"/>
<gene>
    <name evidence="6" type="ORF">ALP65_01923</name>
    <name evidence="5" type="ORF">CAZ10_22850</name>
    <name evidence="1" type="ORF">CCBH4851_00621</name>
    <name evidence="3" type="ORF">GNQ48_27420</name>
    <name evidence="4" type="ORF">GUL26_12300</name>
    <name evidence="7" type="ORF">IPC1295_01015</name>
    <name evidence="8" type="ORF">L4V69_15805</name>
    <name evidence="2" type="ORF">PAERUG_P19_London_7_VIM_2_05_10_03236</name>
</gene>
<reference evidence="7 12" key="5">
    <citation type="submission" date="2017-08" db="EMBL/GenBank/DDBJ databases">
        <authorList>
            <person name="Feschi L."/>
            <person name="Jeukens J."/>
            <person name="Emond-Rheault J.-G."/>
            <person name="Kukavica-Ibrulj I."/>
            <person name="Boyle B."/>
            <person name="Levesque R.C."/>
        </authorList>
    </citation>
    <scope>NUCLEOTIDE SEQUENCE [LARGE SCALE GENOMIC DNA]</scope>
    <source>
        <strain evidence="7 12">PA-W36</strain>
    </source>
</reference>
<reference evidence="4" key="9">
    <citation type="submission" date="2020-01" db="EMBL/GenBank/DDBJ databases">
        <title>Bacteria Cultured from War Wounds Associated with the Conflict in Eastern Ukraine.</title>
        <authorList>
            <person name="Snesrud E."/>
            <person name="Galac M.R."/>
            <person name="Mc Gann P."/>
            <person name="Valentine K."/>
            <person name="Viacheslav K."/>
        </authorList>
    </citation>
    <scope>NUCLEOTIDE SEQUENCE</scope>
    <source>
        <strain evidence="4">VNMU148</strain>
    </source>
</reference>
<evidence type="ECO:0000313" key="1">
    <source>
        <dbReference type="EMBL" id="ALI59320.1"/>
    </source>
</evidence>
<dbReference type="SMR" id="A0A069QC50"/>
<evidence type="ECO:0000313" key="5">
    <source>
        <dbReference type="EMBL" id="OTI58471.1"/>
    </source>
</evidence>
<dbReference type="InterPro" id="IPR021898">
    <property type="entry name" value="DUF3509"/>
</dbReference>
<reference evidence="8" key="10">
    <citation type="submission" date="2023-06" db="EMBL/GenBank/DDBJ databases">
        <authorList>
            <consortium name="Clinical and Environmental Microbiology Branch: Whole genome sequencing antimicrobial resistance pathogens in the healthcare setting"/>
        </authorList>
    </citation>
    <scope>NUCLEOTIDE SEQUENCE</scope>
    <source>
        <strain evidence="8">2021CK-01020</strain>
    </source>
</reference>
<dbReference type="EMBL" id="CP136986">
    <property type="protein sequence ID" value="WOS80553.1"/>
    <property type="molecule type" value="Genomic_DNA"/>
</dbReference>
<evidence type="ECO:0000313" key="12">
    <source>
        <dbReference type="Proteomes" id="UP000284767"/>
    </source>
</evidence>
<reference evidence="8" key="11">
    <citation type="submission" date="2023-10" db="EMBL/GenBank/DDBJ databases">
        <title>Pathogen: clinical or host-associated sample.</title>
        <authorList>
            <person name="Hergert J."/>
            <person name="Casey R."/>
            <person name="Wagner J."/>
            <person name="Young E.L."/>
            <person name="Oakeson K.F."/>
        </authorList>
    </citation>
    <scope>NUCLEOTIDE SEQUENCE</scope>
    <source>
        <strain evidence="8">2021CK-01020</strain>
    </source>
</reference>
<reference evidence="5 10" key="4">
    <citation type="submission" date="2017-05" db="EMBL/GenBank/DDBJ databases">
        <authorList>
            <person name="Song R."/>
            <person name="Chenine A.L."/>
            <person name="Ruprecht R.M."/>
        </authorList>
    </citation>
    <scope>NUCLEOTIDE SEQUENCE [LARGE SCALE GENOMIC DNA]</scope>
    <source>
        <strain evidence="5 10">S567_C10_BS</strain>
    </source>
</reference>
<dbReference type="Proteomes" id="UP000194857">
    <property type="component" value="Unassembled WGS sequence"/>
</dbReference>
<reference evidence="1" key="3">
    <citation type="submission" date="2015-08" db="EMBL/GenBank/DDBJ databases">
        <title>Pseudomonas aeruginosa strain CCBH4851 chromosome region.</title>
        <authorList>
            <person name="Silveira M.C."/>
            <person name="Carvalho-Assef A.P.D."/>
            <person name="Albano R.M."/>
        </authorList>
    </citation>
    <scope>NUCLEOTIDE SEQUENCE</scope>
    <source>
        <strain evidence="1">CCBH4851</strain>
    </source>
</reference>
<evidence type="ECO:0000313" key="13">
    <source>
        <dbReference type="Proteomes" id="UP000433532"/>
    </source>
</evidence>
<reference evidence="9" key="2">
    <citation type="submission" date="2015-06" db="EMBL/GenBank/DDBJ databases">
        <authorList>
            <person name="Radhakrishnan Rajesh"/>
            <person name="Underwood Anthony"/>
            <person name="Al-Shahib Ali"/>
        </authorList>
    </citation>
    <scope>NUCLEOTIDE SEQUENCE [LARGE SCALE GENOMIC DNA]</scope>
    <source>
        <strain evidence="9">P19_London_7_VIM_2_05_10</strain>
    </source>
</reference>
<dbReference type="Proteomes" id="UP000433532">
    <property type="component" value="Unassembled WGS sequence"/>
</dbReference>
<reference evidence="2" key="1">
    <citation type="submission" date="2015-06" db="EMBL/GenBank/DDBJ databases">
        <authorList>
            <person name="Radhakrishnan R."/>
            <person name="Underwood A."/>
            <person name="Al-Shahib A."/>
        </authorList>
    </citation>
    <scope>NUCLEOTIDE SEQUENCE</scope>
    <source>
        <strain evidence="2">P19_London_7_VIM_2_05_10</strain>
    </source>
</reference>
<dbReference type="Proteomes" id="UP000270834">
    <property type="component" value="Unassembled WGS sequence"/>
</dbReference>
<accession>A0A1S1C0Q2</accession>
<dbReference type="eggNOG" id="ENOG50327KI">
    <property type="taxonomic scope" value="Bacteria"/>
</dbReference>
<evidence type="ECO:0000313" key="9">
    <source>
        <dbReference type="Proteomes" id="UP000045039"/>
    </source>
</evidence>
<accession>A0A069QC50</accession>
<evidence type="ECO:0000313" key="4">
    <source>
        <dbReference type="EMBL" id="MZZ13028.1"/>
    </source>
</evidence>
<reference evidence="6 11" key="6">
    <citation type="submission" date="2018-08" db="EMBL/GenBank/DDBJ databases">
        <title>Recombination of ecologically and evolutionarily significant loci maintains genetic cohesion in the Pseudomonas syringae species complex.</title>
        <authorList>
            <person name="Dillon M."/>
            <person name="Thakur S."/>
            <person name="Almeida R.N.D."/>
            <person name="Weir B.S."/>
            <person name="Guttman D.S."/>
        </authorList>
    </citation>
    <scope>NUCLEOTIDE SEQUENCE [LARGE SCALE GENOMIC DNA]</scope>
    <source>
        <strain evidence="6 11">ICMP 7846</strain>
    </source>
</reference>
<protein>
    <submittedName>
        <fullName evidence="3">DUF3509 domain-containing protein</fullName>
    </submittedName>
</protein>
<evidence type="ECO:0000313" key="3">
    <source>
        <dbReference type="EMBL" id="MUI38741.1"/>
    </source>
</evidence>
<evidence type="ECO:0000313" key="11">
    <source>
        <dbReference type="Proteomes" id="UP000270834"/>
    </source>
</evidence>
<reference evidence="7 12" key="7">
    <citation type="submission" date="2019-01" db="EMBL/GenBank/DDBJ databases">
        <title>The Pseudomonas aeruginosa pan-genome provides new insights on its population structure, horizontal gene transfer and pathogenicity.</title>
        <authorList>
            <person name="Freschi L."/>
            <person name="Vincent A.T."/>
            <person name="Jeukens J."/>
            <person name="Emond-Rheault J.-G."/>
            <person name="Kukavica-Ibrulj I."/>
            <person name="Dupont M.-J."/>
            <person name="Charette S.J."/>
            <person name="Boyle B."/>
            <person name="Levesque R.C."/>
        </authorList>
    </citation>
    <scope>NUCLEOTIDE SEQUENCE [LARGE SCALE GENOMIC DNA]</scope>
    <source>
        <strain evidence="7 12">PA-W36</strain>
    </source>
</reference>
<dbReference type="EMBL" id="NFFZ01000013">
    <property type="protein sequence ID" value="OTI58471.1"/>
    <property type="molecule type" value="Genomic_DNA"/>
</dbReference>
<dbReference type="Proteomes" id="UP000644192">
    <property type="component" value="Unassembled WGS sequence"/>
</dbReference>
<dbReference type="OMA" id="IQLEWVV"/>
<organism evidence="6 11">
    <name type="scientific">Pseudomonas aeruginosa</name>
    <dbReference type="NCBI Taxonomy" id="287"/>
    <lineage>
        <taxon>Bacteria</taxon>
        <taxon>Pseudomonadati</taxon>
        <taxon>Pseudomonadota</taxon>
        <taxon>Gammaproteobacteria</taxon>
        <taxon>Pseudomonadales</taxon>
        <taxon>Pseudomonadaceae</taxon>
        <taxon>Pseudomonas</taxon>
    </lineage>
</organism>